<accession>A0AAV8V2A8</accession>
<dbReference type="FunFam" id="1.10.472.10:FF:000045">
    <property type="entry name" value="Transcription initiation factor IIB"/>
    <property type="match status" value="1"/>
</dbReference>
<feature type="compositionally biased region" description="Basic and acidic residues" evidence="3">
    <location>
        <begin position="772"/>
        <end position="781"/>
    </location>
</feature>
<feature type="compositionally biased region" description="Basic and acidic residues" evidence="3">
    <location>
        <begin position="155"/>
        <end position="167"/>
    </location>
</feature>
<keyword evidence="6" id="KW-1185">Reference proteome</keyword>
<feature type="domain" description="Cyclin-like" evidence="4">
    <location>
        <begin position="299"/>
        <end position="380"/>
    </location>
</feature>
<evidence type="ECO:0000256" key="1">
    <source>
        <dbReference type="ARBA" id="ARBA00023015"/>
    </source>
</evidence>
<dbReference type="InterPro" id="IPR036915">
    <property type="entry name" value="Cyclin-like_sf"/>
</dbReference>
<dbReference type="Pfam" id="PF00382">
    <property type="entry name" value="TFIIB"/>
    <property type="match status" value="1"/>
</dbReference>
<protein>
    <recommendedName>
        <fullName evidence="4">Cyclin-like domain-containing protein</fullName>
    </recommendedName>
</protein>
<dbReference type="InterPro" id="IPR013150">
    <property type="entry name" value="TFIIB_cyclin"/>
</dbReference>
<dbReference type="PANTHER" id="PTHR11618:SF13">
    <property type="entry name" value="TRANSCRIPTION INITIATION FACTOR IIB"/>
    <property type="match status" value="1"/>
</dbReference>
<dbReference type="AlphaFoldDB" id="A0AAV8V2A8"/>
<dbReference type="Proteomes" id="UP001157974">
    <property type="component" value="Unassembled WGS sequence"/>
</dbReference>
<feature type="compositionally biased region" description="Polar residues" evidence="3">
    <location>
        <begin position="522"/>
        <end position="539"/>
    </location>
</feature>
<feature type="compositionally biased region" description="Polar residues" evidence="3">
    <location>
        <begin position="746"/>
        <end position="765"/>
    </location>
</feature>
<dbReference type="SMART" id="SM00385">
    <property type="entry name" value="CYCLIN"/>
    <property type="match status" value="1"/>
</dbReference>
<feature type="region of interest" description="Disordered" evidence="3">
    <location>
        <begin position="432"/>
        <end position="589"/>
    </location>
</feature>
<feature type="compositionally biased region" description="Polar residues" evidence="3">
    <location>
        <begin position="707"/>
        <end position="718"/>
    </location>
</feature>
<comment type="caution">
    <text evidence="5">The sequence shown here is derived from an EMBL/GenBank/DDBJ whole genome shotgun (WGS) entry which is preliminary data.</text>
</comment>
<gene>
    <name evidence="5" type="ORF">NDN08_007848</name>
</gene>
<evidence type="ECO:0000313" key="6">
    <source>
        <dbReference type="Proteomes" id="UP001157974"/>
    </source>
</evidence>
<dbReference type="GO" id="GO:0017025">
    <property type="term" value="F:TBP-class protein binding"/>
    <property type="evidence" value="ECO:0007669"/>
    <property type="project" value="InterPro"/>
</dbReference>
<dbReference type="PRINTS" id="PR00685">
    <property type="entry name" value="TIFACTORIIB"/>
</dbReference>
<dbReference type="EMBL" id="JAMWBK010000002">
    <property type="protein sequence ID" value="KAJ8907742.1"/>
    <property type="molecule type" value="Genomic_DNA"/>
</dbReference>
<reference evidence="5 6" key="1">
    <citation type="journal article" date="2023" name="Nat. Commun.">
        <title>Origin of minicircular mitochondrial genomes in red algae.</title>
        <authorList>
            <person name="Lee Y."/>
            <person name="Cho C.H."/>
            <person name="Lee Y.M."/>
            <person name="Park S.I."/>
            <person name="Yang J.H."/>
            <person name="West J.A."/>
            <person name="Bhattacharya D."/>
            <person name="Yoon H.S."/>
        </authorList>
    </citation>
    <scope>NUCLEOTIDE SEQUENCE [LARGE SCALE GENOMIC DNA]</scope>
    <source>
        <strain evidence="5 6">CCMP1338</strain>
        <tissue evidence="5">Whole cell</tissue>
    </source>
</reference>
<feature type="region of interest" description="Disordered" evidence="3">
    <location>
        <begin position="678"/>
        <end position="720"/>
    </location>
</feature>
<dbReference type="GO" id="GO:0070897">
    <property type="term" value="P:transcription preinitiation complex assembly"/>
    <property type="evidence" value="ECO:0007669"/>
    <property type="project" value="InterPro"/>
</dbReference>
<dbReference type="GO" id="GO:0005634">
    <property type="term" value="C:nucleus"/>
    <property type="evidence" value="ECO:0007669"/>
    <property type="project" value="TreeGrafter"/>
</dbReference>
<evidence type="ECO:0000259" key="4">
    <source>
        <dbReference type="SMART" id="SM00385"/>
    </source>
</evidence>
<feature type="compositionally biased region" description="Polar residues" evidence="3">
    <location>
        <begin position="483"/>
        <end position="496"/>
    </location>
</feature>
<keyword evidence="1" id="KW-0805">Transcription regulation</keyword>
<keyword evidence="2" id="KW-0804">Transcription</keyword>
<evidence type="ECO:0000313" key="5">
    <source>
        <dbReference type="EMBL" id="KAJ8907742.1"/>
    </source>
</evidence>
<evidence type="ECO:0000256" key="3">
    <source>
        <dbReference type="SAM" id="MobiDB-lite"/>
    </source>
</evidence>
<feature type="region of interest" description="Disordered" evidence="3">
    <location>
        <begin position="154"/>
        <end position="180"/>
    </location>
</feature>
<organism evidence="5 6">
    <name type="scientific">Rhodosorus marinus</name>
    <dbReference type="NCBI Taxonomy" id="101924"/>
    <lineage>
        <taxon>Eukaryota</taxon>
        <taxon>Rhodophyta</taxon>
        <taxon>Stylonematophyceae</taxon>
        <taxon>Stylonematales</taxon>
        <taxon>Stylonemataceae</taxon>
        <taxon>Rhodosorus</taxon>
    </lineage>
</organism>
<dbReference type="SUPFAM" id="SSF47954">
    <property type="entry name" value="Cyclin-like"/>
    <property type="match status" value="2"/>
</dbReference>
<dbReference type="InterPro" id="IPR000812">
    <property type="entry name" value="TFIIB"/>
</dbReference>
<name>A0AAV8V2A8_9RHOD</name>
<dbReference type="CDD" id="cd20550">
    <property type="entry name" value="CYCLIN_TFIIB_archaea_like_rpt2"/>
    <property type="match status" value="1"/>
</dbReference>
<sequence>MLGSYSSCLSCGKAELRRNVSNRTTQCTDCRTVLEERCSDLMEYCAWTDTEEVHCVVAPDFLSKDLIDEDIEEDPYCTRGFVTAFRMLSPMRDPAYLATARTFSGDLAEMERLIGDALYGGYVGYNGRQPGMAREGSDSDKKVRVKTEVQGWRNGDIESDGKDEQFSEGKTGSFGNAQGTLSGGDARHTVVAYFQVLELSGLLEIPKEISEFAVRIFRHTASRTSLRNRNVEALATASLVCAVERTRYLPGGAESGPDVKPSDIAKVAGLTEKEVARYLKLVNTAMQRQRPETSASIAVHMPSFCRRLGLPESVQLCAVGIAEKVLKKNICSRRNPMSISAAAIYLACQLEDKKKTQQEICKVTRLTEVTLRKVNKELARNINDIIPDGYQPKVDPLKTVPNSVKSEATQCELFRDGPTRPVDRLDAFRVSGTWGREGDGHGKSSTAKKLAKSARGPPIVGEGPSKQQTHGAPGLHAGDSDASGENPSAHSSQNVGAGSAPSENPARAGTDSLSAKHRTGRTQDSGVGSAVTSNNAEAKQSQADVVSAASSAEGTASGLSAMPGSQGMAVMSGMQGMQGMPGMPGMSGMPGMPGMPGAAAAMQNMAGMQMMHGMQGMPGMQGMGAMPGMGPMAGMPGISGMPGMPQASGQQSKAQGGGTEQQASFAYFGFPPMFTPFFMPPPPLPPPLPNVSSDETESSKKNAAPAETSSKSTGNTSVPPGYPAGMMSPWMFPFAPAGMSFPGFAPTSQQAVQNASQAPQAQTDVPTAGDPKTARNREAVRGSEVNESENPTDHGTGTLEERTESKPAAEES</sequence>
<feature type="compositionally biased region" description="Low complexity" evidence="3">
    <location>
        <begin position="540"/>
        <end position="589"/>
    </location>
</feature>
<evidence type="ECO:0000256" key="2">
    <source>
        <dbReference type="ARBA" id="ARBA00023163"/>
    </source>
</evidence>
<feature type="region of interest" description="Disordered" evidence="3">
    <location>
        <begin position="735"/>
        <end position="812"/>
    </location>
</feature>
<dbReference type="PANTHER" id="PTHR11618">
    <property type="entry name" value="TRANSCRIPTION INITIATION FACTOR IIB-RELATED"/>
    <property type="match status" value="1"/>
</dbReference>
<dbReference type="CDD" id="cd00043">
    <property type="entry name" value="CYCLIN_SF"/>
    <property type="match status" value="1"/>
</dbReference>
<feature type="compositionally biased region" description="Pro residues" evidence="3">
    <location>
        <begin position="678"/>
        <end position="689"/>
    </location>
</feature>
<proteinExistence type="predicted"/>
<feature type="compositionally biased region" description="Basic and acidic residues" evidence="3">
    <location>
        <begin position="799"/>
        <end position="812"/>
    </location>
</feature>
<feature type="compositionally biased region" description="Polar residues" evidence="3">
    <location>
        <begin position="168"/>
        <end position="180"/>
    </location>
</feature>
<dbReference type="GO" id="GO:0097550">
    <property type="term" value="C:transcription preinitiation complex"/>
    <property type="evidence" value="ECO:0007669"/>
    <property type="project" value="TreeGrafter"/>
</dbReference>
<dbReference type="Gene3D" id="1.10.472.10">
    <property type="entry name" value="Cyclin-like"/>
    <property type="match status" value="2"/>
</dbReference>
<dbReference type="InterPro" id="IPR013763">
    <property type="entry name" value="Cyclin-like_dom"/>
</dbReference>